<name>A0ABM1B5R0_LIMPO</name>
<dbReference type="SUPFAM" id="SSF52313">
    <property type="entry name" value="Ribosomal protein S2"/>
    <property type="match status" value="1"/>
</dbReference>
<evidence type="ECO:0000256" key="1">
    <source>
        <dbReference type="ARBA" id="ARBA00006242"/>
    </source>
</evidence>
<dbReference type="PANTHER" id="PTHR12534">
    <property type="entry name" value="30S RIBOSOMAL PROTEIN S2 PROKARYOTIC AND ORGANELLAR"/>
    <property type="match status" value="1"/>
</dbReference>
<comment type="similarity">
    <text evidence="1">Belongs to the universal ribosomal protein uS2 family.</text>
</comment>
<dbReference type="CDD" id="cd01425">
    <property type="entry name" value="RPS2"/>
    <property type="match status" value="1"/>
</dbReference>
<dbReference type="PROSITE" id="PS00962">
    <property type="entry name" value="RIBOSOMAL_S2_1"/>
    <property type="match status" value="1"/>
</dbReference>
<evidence type="ECO:0000256" key="2">
    <source>
        <dbReference type="ARBA" id="ARBA00022980"/>
    </source>
</evidence>
<evidence type="ECO:0000313" key="5">
    <source>
        <dbReference type="RefSeq" id="XP_013775361.1"/>
    </source>
</evidence>
<dbReference type="PRINTS" id="PR00395">
    <property type="entry name" value="RIBOSOMALS2"/>
</dbReference>
<dbReference type="Proteomes" id="UP000694941">
    <property type="component" value="Unplaced"/>
</dbReference>
<keyword evidence="3" id="KW-0687">Ribonucleoprotein</keyword>
<dbReference type="Pfam" id="PF00318">
    <property type="entry name" value="Ribosomal_S2"/>
    <property type="match status" value="2"/>
</dbReference>
<protein>
    <submittedName>
        <fullName evidence="5">28S ribosomal protein S2, mitochondrial-like</fullName>
    </submittedName>
</protein>
<keyword evidence="2" id="KW-0689">Ribosomal protein</keyword>
<dbReference type="GeneID" id="106460224"/>
<proteinExistence type="inferred from homology"/>
<accession>A0ABM1B5R0</accession>
<reference evidence="5" key="1">
    <citation type="submission" date="2025-08" db="UniProtKB">
        <authorList>
            <consortium name="RefSeq"/>
        </authorList>
    </citation>
    <scope>IDENTIFICATION</scope>
    <source>
        <tissue evidence="5">Muscle</tissue>
    </source>
</reference>
<dbReference type="PANTHER" id="PTHR12534:SF0">
    <property type="entry name" value="SMALL RIBOSOMAL SUBUNIT PROTEIN US2M"/>
    <property type="match status" value="1"/>
</dbReference>
<keyword evidence="4" id="KW-1185">Reference proteome</keyword>
<dbReference type="NCBIfam" id="TIGR01011">
    <property type="entry name" value="rpsB_bact"/>
    <property type="match status" value="1"/>
</dbReference>
<sequence>MSGIVRSVCIKCTEQLLKSTTVSNFSYQWTSLFSPLHRRLSAETQLITDPVEKHEGVQQPVVIDPLKHPDFFEVHKLFTVKDLFDARVHLGHKEGTLDENMKPFIFGSRLGNLVIDLDQTAFYLRQALNFIAHIAYCDGIILFVTRHRQTSQFVEKTAKECGEFAHTRYWRGGIFTNANMQFGTITRLPDLVIFLNTLNNVFEPHVAVRDSAKMLIPTVGIVDTNCNPNLITYPVPGNDDTPCAVELYCKLFKQAILKGKSKRKVMEQEE</sequence>
<organism evidence="4 5">
    <name type="scientific">Limulus polyphemus</name>
    <name type="common">Atlantic horseshoe crab</name>
    <dbReference type="NCBI Taxonomy" id="6850"/>
    <lineage>
        <taxon>Eukaryota</taxon>
        <taxon>Metazoa</taxon>
        <taxon>Ecdysozoa</taxon>
        <taxon>Arthropoda</taxon>
        <taxon>Chelicerata</taxon>
        <taxon>Merostomata</taxon>
        <taxon>Xiphosura</taxon>
        <taxon>Limulidae</taxon>
        <taxon>Limulus</taxon>
    </lineage>
</organism>
<evidence type="ECO:0000313" key="4">
    <source>
        <dbReference type="Proteomes" id="UP000694941"/>
    </source>
</evidence>
<gene>
    <name evidence="5" type="primary">LOC106460224</name>
</gene>
<dbReference type="Gene3D" id="3.40.50.10490">
    <property type="entry name" value="Glucose-6-phosphate isomerase like protein, domain 1"/>
    <property type="match status" value="1"/>
</dbReference>
<dbReference type="InterPro" id="IPR005706">
    <property type="entry name" value="Ribosomal_uS2_bac/mit/plastid"/>
</dbReference>
<dbReference type="InterPro" id="IPR001865">
    <property type="entry name" value="Ribosomal_uS2"/>
</dbReference>
<dbReference type="RefSeq" id="XP_013775361.1">
    <property type="nucleotide sequence ID" value="XM_013919907.2"/>
</dbReference>
<dbReference type="InterPro" id="IPR023591">
    <property type="entry name" value="Ribosomal_uS2_flav_dom_sf"/>
</dbReference>
<evidence type="ECO:0000256" key="3">
    <source>
        <dbReference type="ARBA" id="ARBA00023274"/>
    </source>
</evidence>
<dbReference type="HAMAP" id="MF_00291_B">
    <property type="entry name" value="Ribosomal_uS2_B"/>
    <property type="match status" value="1"/>
</dbReference>
<dbReference type="InterPro" id="IPR018130">
    <property type="entry name" value="Ribosomal_uS2_CS"/>
</dbReference>